<keyword evidence="1" id="KW-0812">Transmembrane</keyword>
<protein>
    <submittedName>
        <fullName evidence="2">Uncharacterized protein</fullName>
    </submittedName>
</protein>
<keyword evidence="1" id="KW-1133">Transmembrane helix</keyword>
<keyword evidence="1" id="KW-0472">Membrane</keyword>
<comment type="caution">
    <text evidence="2">The sequence shown here is derived from an EMBL/GenBank/DDBJ whole genome shotgun (WGS) entry which is preliminary data.</text>
</comment>
<feature type="transmembrane region" description="Helical" evidence="1">
    <location>
        <begin position="45"/>
        <end position="64"/>
    </location>
</feature>
<accession>A0AAD3XWP8</accession>
<organism evidence="2 3">
    <name type="scientific">Nepenthes gracilis</name>
    <name type="common">Slender pitcher plant</name>
    <dbReference type="NCBI Taxonomy" id="150966"/>
    <lineage>
        <taxon>Eukaryota</taxon>
        <taxon>Viridiplantae</taxon>
        <taxon>Streptophyta</taxon>
        <taxon>Embryophyta</taxon>
        <taxon>Tracheophyta</taxon>
        <taxon>Spermatophyta</taxon>
        <taxon>Magnoliopsida</taxon>
        <taxon>eudicotyledons</taxon>
        <taxon>Gunneridae</taxon>
        <taxon>Pentapetalae</taxon>
        <taxon>Caryophyllales</taxon>
        <taxon>Nepenthaceae</taxon>
        <taxon>Nepenthes</taxon>
    </lineage>
</organism>
<keyword evidence="3" id="KW-1185">Reference proteome</keyword>
<evidence type="ECO:0000313" key="3">
    <source>
        <dbReference type="Proteomes" id="UP001279734"/>
    </source>
</evidence>
<dbReference type="Proteomes" id="UP001279734">
    <property type="component" value="Unassembled WGS sequence"/>
</dbReference>
<sequence length="116" mass="12631">MFFAVCGNDGGHNVVIEIIMAAAAVAVVATVRMVIVLAVTMIEAVVVRVAMTVVVATMSIVVVTKIDESDGERILLACSEFPMGKAQERWHARKGELKSDWRRKLVVELISRAGDY</sequence>
<evidence type="ECO:0000256" key="1">
    <source>
        <dbReference type="SAM" id="Phobius"/>
    </source>
</evidence>
<dbReference type="EMBL" id="BSYO01000021">
    <property type="protein sequence ID" value="GMH20308.1"/>
    <property type="molecule type" value="Genomic_DNA"/>
</dbReference>
<evidence type="ECO:0000313" key="2">
    <source>
        <dbReference type="EMBL" id="GMH20308.1"/>
    </source>
</evidence>
<reference evidence="2" key="1">
    <citation type="submission" date="2023-05" db="EMBL/GenBank/DDBJ databases">
        <title>Nepenthes gracilis genome sequencing.</title>
        <authorList>
            <person name="Fukushima K."/>
        </authorList>
    </citation>
    <scope>NUCLEOTIDE SEQUENCE</scope>
    <source>
        <strain evidence="2">SING2019-196</strain>
    </source>
</reference>
<dbReference type="AlphaFoldDB" id="A0AAD3XWP8"/>
<proteinExistence type="predicted"/>
<feature type="transmembrane region" description="Helical" evidence="1">
    <location>
        <begin position="18"/>
        <end position="39"/>
    </location>
</feature>
<name>A0AAD3XWP8_NEPGR</name>
<gene>
    <name evidence="2" type="ORF">Nepgr_022149</name>
</gene>